<gene>
    <name evidence="2" type="ORF">H8699_03990</name>
</gene>
<keyword evidence="1" id="KW-0812">Transmembrane</keyword>
<dbReference type="Proteomes" id="UP000654279">
    <property type="component" value="Unassembled WGS sequence"/>
</dbReference>
<sequence length="126" mass="13630">MHKNRWIHWIALFAVLALLFLPMAGNMDLTSGAAHPQGSVADPFTQAALRTGDVVTADEVLLPRAGESFGFSGLRLILLFVAIVALSLCMFRMLVCYRLGHSYTAFKSSIIARSLGGHAPPKAFSI</sequence>
<evidence type="ECO:0000313" key="3">
    <source>
        <dbReference type="Proteomes" id="UP000654279"/>
    </source>
</evidence>
<dbReference type="EMBL" id="JACRSO010000001">
    <property type="protein sequence ID" value="MBC8528597.1"/>
    <property type="molecule type" value="Genomic_DNA"/>
</dbReference>
<proteinExistence type="predicted"/>
<name>A0A926CZI0_9FIRM</name>
<protein>
    <submittedName>
        <fullName evidence="2">Uncharacterized protein</fullName>
    </submittedName>
</protein>
<evidence type="ECO:0000256" key="1">
    <source>
        <dbReference type="SAM" id="Phobius"/>
    </source>
</evidence>
<keyword evidence="3" id="KW-1185">Reference proteome</keyword>
<reference evidence="2" key="1">
    <citation type="submission" date="2020-08" db="EMBL/GenBank/DDBJ databases">
        <title>Genome public.</title>
        <authorList>
            <person name="Liu C."/>
            <person name="Sun Q."/>
        </authorList>
    </citation>
    <scope>NUCLEOTIDE SEQUENCE</scope>
    <source>
        <strain evidence="2">NSJ-44</strain>
    </source>
</reference>
<evidence type="ECO:0000313" key="2">
    <source>
        <dbReference type="EMBL" id="MBC8528597.1"/>
    </source>
</evidence>
<keyword evidence="1" id="KW-0472">Membrane</keyword>
<accession>A0A926CZI0</accession>
<feature type="transmembrane region" description="Helical" evidence="1">
    <location>
        <begin position="76"/>
        <end position="97"/>
    </location>
</feature>
<organism evidence="2 3">
    <name type="scientific">Luoshenia tenuis</name>
    <dbReference type="NCBI Taxonomy" id="2763654"/>
    <lineage>
        <taxon>Bacteria</taxon>
        <taxon>Bacillati</taxon>
        <taxon>Bacillota</taxon>
        <taxon>Clostridia</taxon>
        <taxon>Christensenellales</taxon>
        <taxon>Christensenellaceae</taxon>
        <taxon>Luoshenia</taxon>
    </lineage>
</organism>
<comment type="caution">
    <text evidence="2">The sequence shown here is derived from an EMBL/GenBank/DDBJ whole genome shotgun (WGS) entry which is preliminary data.</text>
</comment>
<dbReference type="AlphaFoldDB" id="A0A926CZI0"/>
<keyword evidence="1" id="KW-1133">Transmembrane helix</keyword>
<dbReference type="RefSeq" id="WP_249284583.1">
    <property type="nucleotide sequence ID" value="NZ_JACRSO010000001.1"/>
</dbReference>